<comment type="caution">
    <text evidence="1">The sequence shown here is derived from an EMBL/GenBank/DDBJ whole genome shotgun (WGS) entry which is preliminary data.</text>
</comment>
<name>A0ABW4LST5_9BACI</name>
<keyword evidence="2" id="KW-1185">Reference proteome</keyword>
<evidence type="ECO:0008006" key="3">
    <source>
        <dbReference type="Google" id="ProtNLM"/>
    </source>
</evidence>
<dbReference type="RefSeq" id="WP_377928943.1">
    <property type="nucleotide sequence ID" value="NZ_JBHUEM010000023.1"/>
</dbReference>
<accession>A0ABW4LST5</accession>
<gene>
    <name evidence="1" type="ORF">ACFSCX_14400</name>
</gene>
<evidence type="ECO:0000313" key="1">
    <source>
        <dbReference type="EMBL" id="MFD1737723.1"/>
    </source>
</evidence>
<dbReference type="EMBL" id="JBHUEM010000023">
    <property type="protein sequence ID" value="MFD1737723.1"/>
    <property type="molecule type" value="Genomic_DNA"/>
</dbReference>
<proteinExistence type="predicted"/>
<evidence type="ECO:0000313" key="2">
    <source>
        <dbReference type="Proteomes" id="UP001597214"/>
    </source>
</evidence>
<sequence length="48" mass="5968">MHHSHGIGYEEYSRKLDSRLKVEQKRQQEYELSRQMISNIERKSFYHN</sequence>
<dbReference type="Pfam" id="PF26149">
    <property type="entry name" value="YuzK"/>
    <property type="match status" value="1"/>
</dbReference>
<protein>
    <recommendedName>
        <fullName evidence="3">YrzI family small protein</fullName>
    </recommendedName>
</protein>
<reference evidence="2" key="1">
    <citation type="journal article" date="2019" name="Int. J. Syst. Evol. Microbiol.">
        <title>The Global Catalogue of Microorganisms (GCM) 10K type strain sequencing project: providing services to taxonomists for standard genome sequencing and annotation.</title>
        <authorList>
            <consortium name="The Broad Institute Genomics Platform"/>
            <consortium name="The Broad Institute Genome Sequencing Center for Infectious Disease"/>
            <person name="Wu L."/>
            <person name="Ma J."/>
        </authorList>
    </citation>
    <scope>NUCLEOTIDE SEQUENCE [LARGE SCALE GENOMIC DNA]</scope>
    <source>
        <strain evidence="2">CCUG 49339</strain>
    </source>
</reference>
<dbReference type="InterPro" id="IPR058676">
    <property type="entry name" value="YuzK"/>
</dbReference>
<dbReference type="Proteomes" id="UP001597214">
    <property type="component" value="Unassembled WGS sequence"/>
</dbReference>
<organism evidence="1 2">
    <name type="scientific">Bacillus salitolerans</name>
    <dbReference type="NCBI Taxonomy" id="1437434"/>
    <lineage>
        <taxon>Bacteria</taxon>
        <taxon>Bacillati</taxon>
        <taxon>Bacillota</taxon>
        <taxon>Bacilli</taxon>
        <taxon>Bacillales</taxon>
        <taxon>Bacillaceae</taxon>
        <taxon>Bacillus</taxon>
    </lineage>
</organism>